<dbReference type="Proteomes" id="UP000075714">
    <property type="component" value="Unassembled WGS sequence"/>
</dbReference>
<dbReference type="InterPro" id="IPR023393">
    <property type="entry name" value="START-like_dom_sf"/>
</dbReference>
<dbReference type="SUPFAM" id="SSF55961">
    <property type="entry name" value="Bet v1-like"/>
    <property type="match status" value="1"/>
</dbReference>
<evidence type="ECO:0000313" key="1">
    <source>
        <dbReference type="EMBL" id="KXZ43920.1"/>
    </source>
</evidence>
<keyword evidence="2" id="KW-1185">Reference proteome</keyword>
<evidence type="ECO:0008006" key="3">
    <source>
        <dbReference type="Google" id="ProtNLM"/>
    </source>
</evidence>
<comment type="caution">
    <text evidence="1">The sequence shown here is derived from an EMBL/GenBank/DDBJ whole genome shotgun (WGS) entry which is preliminary data.</text>
</comment>
<dbReference type="PANTHER" id="PTHR36166">
    <property type="entry name" value="CHROMOSOME 9, WHOLE GENOME SHOTGUN SEQUENCE"/>
    <property type="match status" value="1"/>
</dbReference>
<accession>A0A150G3P0</accession>
<dbReference type="EMBL" id="LSYV01000078">
    <property type="protein sequence ID" value="KXZ43920.1"/>
    <property type="molecule type" value="Genomic_DNA"/>
</dbReference>
<gene>
    <name evidence="1" type="ORF">GPECTOR_77g18</name>
</gene>
<dbReference type="AlphaFoldDB" id="A0A150G3P0"/>
<dbReference type="CDD" id="cd07822">
    <property type="entry name" value="SRPBCC_4"/>
    <property type="match status" value="1"/>
</dbReference>
<dbReference type="OrthoDB" id="509124at2759"/>
<proteinExistence type="predicted"/>
<dbReference type="STRING" id="33097.A0A150G3P0"/>
<protein>
    <recommendedName>
        <fullName evidence="3">Coenzyme Q-binding protein COQ10 START domain-containing protein</fullName>
    </recommendedName>
</protein>
<sequence length="146" mass="16297">MALRTQIEINAPVDRVWAVMSALPQWGTFNSFLKVVHAPDKIAPGQTLKVAFQPPGSSQPTLMAPQVVDWQEGRELRWRGKLWNTNLLFVGEHYFRLESVGPNKTVLHHGEDFKGCLVPLLGGLLKDTEKGFLDFNHGLKKAAEAP</sequence>
<organism evidence="1 2">
    <name type="scientific">Gonium pectorale</name>
    <name type="common">Green alga</name>
    <dbReference type="NCBI Taxonomy" id="33097"/>
    <lineage>
        <taxon>Eukaryota</taxon>
        <taxon>Viridiplantae</taxon>
        <taxon>Chlorophyta</taxon>
        <taxon>core chlorophytes</taxon>
        <taxon>Chlorophyceae</taxon>
        <taxon>CS clade</taxon>
        <taxon>Chlamydomonadales</taxon>
        <taxon>Volvocaceae</taxon>
        <taxon>Gonium</taxon>
    </lineage>
</organism>
<reference evidence="2" key="1">
    <citation type="journal article" date="2016" name="Nat. Commun.">
        <title>The Gonium pectorale genome demonstrates co-option of cell cycle regulation during the evolution of multicellularity.</title>
        <authorList>
            <person name="Hanschen E.R."/>
            <person name="Marriage T.N."/>
            <person name="Ferris P.J."/>
            <person name="Hamaji T."/>
            <person name="Toyoda A."/>
            <person name="Fujiyama A."/>
            <person name="Neme R."/>
            <person name="Noguchi H."/>
            <person name="Minakuchi Y."/>
            <person name="Suzuki M."/>
            <person name="Kawai-Toyooka H."/>
            <person name="Smith D.R."/>
            <person name="Sparks H."/>
            <person name="Anderson J."/>
            <person name="Bakaric R."/>
            <person name="Luria V."/>
            <person name="Karger A."/>
            <person name="Kirschner M.W."/>
            <person name="Durand P.M."/>
            <person name="Michod R.E."/>
            <person name="Nozaki H."/>
            <person name="Olson B.J."/>
        </authorList>
    </citation>
    <scope>NUCLEOTIDE SEQUENCE [LARGE SCALE GENOMIC DNA]</scope>
    <source>
        <strain evidence="2">NIES-2863</strain>
    </source>
</reference>
<evidence type="ECO:0000313" key="2">
    <source>
        <dbReference type="Proteomes" id="UP000075714"/>
    </source>
</evidence>
<dbReference type="Gene3D" id="3.30.530.20">
    <property type="match status" value="1"/>
</dbReference>
<dbReference type="Pfam" id="PF10604">
    <property type="entry name" value="Polyketide_cyc2"/>
    <property type="match status" value="1"/>
</dbReference>
<dbReference type="PANTHER" id="PTHR36166:SF1">
    <property type="entry name" value="SRPBCC DOMAIN-CONTAINING PROTEIN"/>
    <property type="match status" value="1"/>
</dbReference>
<dbReference type="InterPro" id="IPR019587">
    <property type="entry name" value="Polyketide_cyclase/dehydratase"/>
</dbReference>
<name>A0A150G3P0_GONPE</name>